<evidence type="ECO:0000256" key="1">
    <source>
        <dbReference type="SAM" id="Coils"/>
    </source>
</evidence>
<dbReference type="OrthoDB" id="5839451at2759"/>
<dbReference type="Proteomes" id="UP000614601">
    <property type="component" value="Unassembled WGS sequence"/>
</dbReference>
<dbReference type="EMBL" id="CAJFDH010000005">
    <property type="protein sequence ID" value="CAD5225883.1"/>
    <property type="molecule type" value="Genomic_DNA"/>
</dbReference>
<gene>
    <name evidence="3" type="ORF">BOKJ2_LOCUS11800</name>
</gene>
<dbReference type="AlphaFoldDB" id="A0A811LDW6"/>
<evidence type="ECO:0000313" key="3">
    <source>
        <dbReference type="EMBL" id="CAD5225883.1"/>
    </source>
</evidence>
<dbReference type="InterPro" id="IPR000582">
    <property type="entry name" value="Acyl-CoA-binding_protein"/>
</dbReference>
<dbReference type="PANTHER" id="PTHR22973:SF3">
    <property type="entry name" value="PROTEIN TMED8"/>
    <property type="match status" value="1"/>
</dbReference>
<dbReference type="Gene3D" id="1.20.80.10">
    <property type="match status" value="1"/>
</dbReference>
<feature type="domain" description="ACB" evidence="2">
    <location>
        <begin position="24"/>
        <end position="115"/>
    </location>
</feature>
<dbReference type="PROSITE" id="PS51228">
    <property type="entry name" value="ACB_2"/>
    <property type="match status" value="1"/>
</dbReference>
<dbReference type="SUPFAM" id="SSF47027">
    <property type="entry name" value="Acyl-CoA binding protein"/>
    <property type="match status" value="1"/>
</dbReference>
<dbReference type="GO" id="GO:0000062">
    <property type="term" value="F:fatty-acyl-CoA binding"/>
    <property type="evidence" value="ECO:0007669"/>
    <property type="project" value="InterPro"/>
</dbReference>
<accession>A0A811LDW6</accession>
<comment type="caution">
    <text evidence="3">The sequence shown here is derived from an EMBL/GenBank/DDBJ whole genome shotgun (WGS) entry which is preliminary data.</text>
</comment>
<reference evidence="3" key="1">
    <citation type="submission" date="2020-09" db="EMBL/GenBank/DDBJ databases">
        <authorList>
            <person name="Kikuchi T."/>
        </authorList>
    </citation>
    <scope>NUCLEOTIDE SEQUENCE</scope>
    <source>
        <strain evidence="3">SH1</strain>
    </source>
</reference>
<name>A0A811LDW6_9BILA</name>
<dbReference type="InterPro" id="IPR014352">
    <property type="entry name" value="FERM/acyl-CoA-bd_prot_sf"/>
</dbReference>
<dbReference type="InterPro" id="IPR052269">
    <property type="entry name" value="Golgi-PI4KB_interaction"/>
</dbReference>
<dbReference type="Pfam" id="PF00887">
    <property type="entry name" value="ACBP"/>
    <property type="match status" value="1"/>
</dbReference>
<dbReference type="Proteomes" id="UP000783686">
    <property type="component" value="Unassembled WGS sequence"/>
</dbReference>
<evidence type="ECO:0000259" key="2">
    <source>
        <dbReference type="PROSITE" id="PS51228"/>
    </source>
</evidence>
<dbReference type="PANTHER" id="PTHR22973">
    <property type="entry name" value="LD35087P"/>
    <property type="match status" value="1"/>
</dbReference>
<feature type="coiled-coil region" evidence="1">
    <location>
        <begin position="138"/>
        <end position="165"/>
    </location>
</feature>
<protein>
    <recommendedName>
        <fullName evidence="2">ACB domain-containing protein</fullName>
    </recommendedName>
</protein>
<keyword evidence="4" id="KW-1185">Reference proteome</keyword>
<dbReference type="InterPro" id="IPR035984">
    <property type="entry name" value="Acyl-CoA-binding_sf"/>
</dbReference>
<dbReference type="EMBL" id="CAJFCW020000005">
    <property type="protein sequence ID" value="CAG9121423.1"/>
    <property type="molecule type" value="Genomic_DNA"/>
</dbReference>
<sequence length="190" mass="21848">MAENGDAQPEITADSVELIFGLPLERVHKIGMKYYKDNEKTGKLQVDYPIRLKFMAYSKQARYGVYKDELTDVGWFDLVGNDAKKEWQKLGEISREEAMLEFVRLLDVVCPTFKPFVKEQAALEAPKLNGKSAYLNGKTDSQEVIEKYQQQKKQIQEALNKQTYHQFLAYAQQNVPGDPEKDLATDFVWG</sequence>
<organism evidence="3 4">
    <name type="scientific">Bursaphelenchus okinawaensis</name>
    <dbReference type="NCBI Taxonomy" id="465554"/>
    <lineage>
        <taxon>Eukaryota</taxon>
        <taxon>Metazoa</taxon>
        <taxon>Ecdysozoa</taxon>
        <taxon>Nematoda</taxon>
        <taxon>Chromadorea</taxon>
        <taxon>Rhabditida</taxon>
        <taxon>Tylenchina</taxon>
        <taxon>Tylenchomorpha</taxon>
        <taxon>Aphelenchoidea</taxon>
        <taxon>Aphelenchoididae</taxon>
        <taxon>Bursaphelenchus</taxon>
    </lineage>
</organism>
<evidence type="ECO:0000313" key="4">
    <source>
        <dbReference type="Proteomes" id="UP000614601"/>
    </source>
</evidence>
<proteinExistence type="predicted"/>
<dbReference type="GO" id="GO:0000139">
    <property type="term" value="C:Golgi membrane"/>
    <property type="evidence" value="ECO:0007669"/>
    <property type="project" value="TreeGrafter"/>
</dbReference>
<keyword evidence="1" id="KW-0175">Coiled coil</keyword>